<dbReference type="RefSeq" id="WP_161014024.1">
    <property type="nucleotide sequence ID" value="NZ_WWCK01000003.1"/>
</dbReference>
<reference evidence="1 2" key="1">
    <citation type="submission" date="2019-12" db="EMBL/GenBank/DDBJ databases">
        <title>Novel species isolated from a subtropical stream in China.</title>
        <authorList>
            <person name="Lu H."/>
        </authorList>
    </citation>
    <scope>NUCLEOTIDE SEQUENCE [LARGE SCALE GENOMIC DNA]</scope>
    <source>
        <strain evidence="1 2">FT55W</strain>
    </source>
</reference>
<dbReference type="Proteomes" id="UP000450012">
    <property type="component" value="Unassembled WGS sequence"/>
</dbReference>
<gene>
    <name evidence="1" type="ORF">GTP45_11720</name>
</gene>
<comment type="caution">
    <text evidence="1">The sequence shown here is derived from an EMBL/GenBank/DDBJ whole genome shotgun (WGS) entry which is preliminary data.</text>
</comment>
<proteinExistence type="predicted"/>
<evidence type="ECO:0000313" key="1">
    <source>
        <dbReference type="EMBL" id="MYM67496.1"/>
    </source>
</evidence>
<organism evidence="1 2">
    <name type="scientific">Duganella rivi</name>
    <dbReference type="NCBI Taxonomy" id="2666083"/>
    <lineage>
        <taxon>Bacteria</taxon>
        <taxon>Pseudomonadati</taxon>
        <taxon>Pseudomonadota</taxon>
        <taxon>Betaproteobacteria</taxon>
        <taxon>Burkholderiales</taxon>
        <taxon>Oxalobacteraceae</taxon>
        <taxon>Telluria group</taxon>
        <taxon>Duganella</taxon>
    </lineage>
</organism>
<accession>A0A7X4GQ17</accession>
<dbReference type="EMBL" id="WWCK01000003">
    <property type="protein sequence ID" value="MYM67496.1"/>
    <property type="molecule type" value="Genomic_DNA"/>
</dbReference>
<keyword evidence="2" id="KW-1185">Reference proteome</keyword>
<protein>
    <submittedName>
        <fullName evidence="1">Uncharacterized protein</fullName>
    </submittedName>
</protein>
<dbReference type="AlphaFoldDB" id="A0A7X4GQ17"/>
<sequence>MPEWNIYAVQREGGFYPSTDRGLTEFDVVGHTSHVDSAINIILEGGIKPALVFDKSQLNESRIQVGWLSPNHWVRGYRYGNIQFEFKFDDLIYGKNFYWVEAIDDYTPSACRILITDQDRSAQLVEYDPTLRDGPWWHDKDNNTHFYNGKFCLEFMFEEKIPLTLLSGFRFVDHHAQFCSVHRYSQHRCDQLGDNAAIGGAKFLLKASARAVDLSDVSGYFFYQPDKFDSDFQLAVSKIPRLITVHDNYGGPITIRSRNRMGLARATLNAIVCDRLQEASEILNLFDEEETFVTSLAEVILDTVGSGPIAPIINALS</sequence>
<name>A0A7X4GQ17_9BURK</name>
<evidence type="ECO:0000313" key="2">
    <source>
        <dbReference type="Proteomes" id="UP000450012"/>
    </source>
</evidence>